<organism evidence="1">
    <name type="scientific">bioreactor metagenome</name>
    <dbReference type="NCBI Taxonomy" id="1076179"/>
    <lineage>
        <taxon>unclassified sequences</taxon>
        <taxon>metagenomes</taxon>
        <taxon>ecological metagenomes</taxon>
    </lineage>
</organism>
<reference evidence="1" key="1">
    <citation type="submission" date="2019-08" db="EMBL/GenBank/DDBJ databases">
        <authorList>
            <person name="Kucharzyk K."/>
            <person name="Murdoch R.W."/>
            <person name="Higgins S."/>
            <person name="Loffler F."/>
        </authorList>
    </citation>
    <scope>NUCLEOTIDE SEQUENCE</scope>
</reference>
<accession>A0A645D9Q8</accession>
<gene>
    <name evidence="1" type="ORF">SDC9_132744</name>
</gene>
<dbReference type="EMBL" id="VSSQ01033905">
    <property type="protein sequence ID" value="MPM85663.1"/>
    <property type="molecule type" value="Genomic_DNA"/>
</dbReference>
<dbReference type="AlphaFoldDB" id="A0A645D9Q8"/>
<protein>
    <submittedName>
        <fullName evidence="1">Uncharacterized protein</fullName>
    </submittedName>
</protein>
<sequence>MHLRKTGNSGGFLIDLGVVLHGAGAKWIKTAVNTVVQTGKMGKMAHHIQF</sequence>
<evidence type="ECO:0000313" key="1">
    <source>
        <dbReference type="EMBL" id="MPM85663.1"/>
    </source>
</evidence>
<proteinExistence type="predicted"/>
<comment type="caution">
    <text evidence="1">The sequence shown here is derived from an EMBL/GenBank/DDBJ whole genome shotgun (WGS) entry which is preliminary data.</text>
</comment>
<name>A0A645D9Q8_9ZZZZ</name>